<evidence type="ECO:0000313" key="1">
    <source>
        <dbReference type="EMBL" id="UPL02882.1"/>
    </source>
</evidence>
<dbReference type="EMBL" id="CP090040">
    <property type="protein sequence ID" value="UPL02882.1"/>
    <property type="molecule type" value="Genomic_DNA"/>
</dbReference>
<reference evidence="1" key="1">
    <citation type="submission" date="2021-11" db="EMBL/GenBank/DDBJ databases">
        <title>Fusarium solani-melongenae Genome sequencing and assembly.</title>
        <authorList>
            <person name="Xie S."/>
            <person name="Huang L."/>
            <person name="Zhang X."/>
        </authorList>
    </citation>
    <scope>NUCLEOTIDE SEQUENCE</scope>
    <source>
        <strain evidence="1">CRI 24-3</strain>
    </source>
</reference>
<sequence>MSISSASILTLLLPLIVAIALLEYGRKAIRSKSLPPGPSTSLFIGIKWARTYGSILGLKLGPQNLIILNSASVVREKAFQSILNITAVLSLQRLQAAEAVLTMSQLLQSPEQYYDHIRRYSTAVILSSVYGIRGPEFNHPNIQRLYHVQDQFTAILETGATPPVDTFPFLKHLPTLLAPWRKWALSIRREQRQLYLELLDNAKSRIQRGVHRSCFMDDILSEAKRAKYSLDDEHTAYVGGVLMEGGSDTTASTLLSFLMAMMKHPDVLRKAQKEVDEICGLQRSPNFEDVGKLTYIRQCMMEVRLPSLFPLARPNASIDVEMAPNDTYQGYQFPKGSIFIANAWAIHHDPDVYDRPEEFRPERYEGNEFGFKEDPQDSSSLRKTYAFGAGRRVCPGQHLAENSLLINMAKLVWTFNMLPGEDHTIGKQLSLSEIDDSMATAWTNGFLTAPKKFPLALAARSHGHEQVIKRECLEAQEVFKNYED</sequence>
<name>A0ACD3ZNU4_FUSSC</name>
<evidence type="ECO:0000313" key="2">
    <source>
        <dbReference type="Proteomes" id="UP000830768"/>
    </source>
</evidence>
<proteinExistence type="predicted"/>
<accession>A0ACD3ZNU4</accession>
<organism evidence="1 2">
    <name type="scientific">Fusarium solani subsp. cucurbitae</name>
    <name type="common">Neocosmosporum cucurbitae</name>
    <dbReference type="NCBI Taxonomy" id="2747967"/>
    <lineage>
        <taxon>Eukaryota</taxon>
        <taxon>Fungi</taxon>
        <taxon>Dikarya</taxon>
        <taxon>Ascomycota</taxon>
        <taxon>Pezizomycotina</taxon>
        <taxon>Sordariomycetes</taxon>
        <taxon>Hypocreomycetidae</taxon>
        <taxon>Hypocreales</taxon>
        <taxon>Nectriaceae</taxon>
        <taxon>Fusarium</taxon>
        <taxon>Fusarium solani species complex</taxon>
    </lineage>
</organism>
<protein>
    <submittedName>
        <fullName evidence="1">Uncharacterized protein</fullName>
    </submittedName>
</protein>
<keyword evidence="2" id="KW-1185">Reference proteome</keyword>
<gene>
    <name evidence="1" type="ORF">LCI18_013816</name>
</gene>
<dbReference type="Proteomes" id="UP000830768">
    <property type="component" value="Chromosome 12"/>
</dbReference>